<evidence type="ECO:0000313" key="1">
    <source>
        <dbReference type="EMBL" id="KAJ6684314.1"/>
    </source>
</evidence>
<dbReference type="EMBL" id="JAPFFL010000013">
    <property type="protein sequence ID" value="KAJ6684314.1"/>
    <property type="molecule type" value="Genomic_DNA"/>
</dbReference>
<organism evidence="1 2">
    <name type="scientific">Salix viminalis</name>
    <name type="common">Common osier</name>
    <name type="synonym">Basket willow</name>
    <dbReference type="NCBI Taxonomy" id="40686"/>
    <lineage>
        <taxon>Eukaryota</taxon>
        <taxon>Viridiplantae</taxon>
        <taxon>Streptophyta</taxon>
        <taxon>Embryophyta</taxon>
        <taxon>Tracheophyta</taxon>
        <taxon>Spermatophyta</taxon>
        <taxon>Magnoliopsida</taxon>
        <taxon>eudicotyledons</taxon>
        <taxon>Gunneridae</taxon>
        <taxon>Pentapetalae</taxon>
        <taxon>rosids</taxon>
        <taxon>fabids</taxon>
        <taxon>Malpighiales</taxon>
        <taxon>Salicaceae</taxon>
        <taxon>Saliceae</taxon>
        <taxon>Salix</taxon>
    </lineage>
</organism>
<sequence>MGRRPPSEMVVGRASDLVVGSPGLSVGFRPRGPEARRSVGRASDLVGLEAQGLRSGFDPRGRKLRSLCNKFVAEAASANLSRVQPLQIRSRDASANRSEVASAN</sequence>
<comment type="caution">
    <text evidence="1">The sequence shown here is derived from an EMBL/GenBank/DDBJ whole genome shotgun (WGS) entry which is preliminary data.</text>
</comment>
<protein>
    <submittedName>
        <fullName evidence="1">Uncharacterized protein</fullName>
    </submittedName>
</protein>
<evidence type="ECO:0000313" key="2">
    <source>
        <dbReference type="Proteomes" id="UP001151529"/>
    </source>
</evidence>
<name>A0A9Q0PAP5_SALVM</name>
<reference evidence="1" key="2">
    <citation type="journal article" date="2023" name="Int. J. Mol. Sci.">
        <title>De Novo Assembly and Annotation of 11 Diverse Shrub Willow (Salix) Genomes Reveals Novel Gene Organization in Sex-Linked Regions.</title>
        <authorList>
            <person name="Hyden B."/>
            <person name="Feng K."/>
            <person name="Yates T.B."/>
            <person name="Jawdy S."/>
            <person name="Cereghino C."/>
            <person name="Smart L.B."/>
            <person name="Muchero W."/>
        </authorList>
    </citation>
    <scope>NUCLEOTIDE SEQUENCE [LARGE SCALE GENOMIC DNA]</scope>
    <source>
        <tissue evidence="1">Shoot tip</tissue>
    </source>
</reference>
<reference evidence="1" key="1">
    <citation type="submission" date="2022-11" db="EMBL/GenBank/DDBJ databases">
        <authorList>
            <person name="Hyden B.L."/>
            <person name="Feng K."/>
            <person name="Yates T."/>
            <person name="Jawdy S."/>
            <person name="Smart L.B."/>
            <person name="Muchero W."/>
        </authorList>
    </citation>
    <scope>NUCLEOTIDE SEQUENCE</scope>
    <source>
        <tissue evidence="1">Shoot tip</tissue>
    </source>
</reference>
<accession>A0A9Q0PAP5</accession>
<proteinExistence type="predicted"/>
<dbReference type="AlphaFoldDB" id="A0A9Q0PAP5"/>
<dbReference type="Proteomes" id="UP001151529">
    <property type="component" value="Chromosome 17"/>
</dbReference>
<gene>
    <name evidence="1" type="ORF">OIU85_007952</name>
</gene>
<keyword evidence="2" id="KW-1185">Reference proteome</keyword>